<dbReference type="SUPFAM" id="SSF47655">
    <property type="entry name" value="STAT"/>
    <property type="match status" value="1"/>
</dbReference>
<evidence type="ECO:0000256" key="11">
    <source>
        <dbReference type="ARBA" id="ARBA00023242"/>
    </source>
</evidence>
<dbReference type="PANTHER" id="PTHR11801">
    <property type="entry name" value="SIGNAL TRANSDUCER AND ACTIVATOR OF TRANSCRIPTION"/>
    <property type="match status" value="1"/>
</dbReference>
<dbReference type="OrthoDB" id="19300at2759"/>
<proteinExistence type="inferred from homology"/>
<dbReference type="InterPro" id="IPR013800">
    <property type="entry name" value="STAT_TF_alpha"/>
</dbReference>
<dbReference type="InterPro" id="IPR013799">
    <property type="entry name" value="STAT_TF_prot_interaction"/>
</dbReference>
<dbReference type="Gene3D" id="1.20.1050.20">
    <property type="entry name" value="STAT transcription factor, all-alpha domain"/>
    <property type="match status" value="1"/>
</dbReference>
<evidence type="ECO:0000256" key="5">
    <source>
        <dbReference type="ARBA" id="ARBA00022553"/>
    </source>
</evidence>
<keyword evidence="9 13" id="KW-0010">Activator</keyword>
<dbReference type="InterPro" id="IPR015988">
    <property type="entry name" value="STAT_TF_CC"/>
</dbReference>
<dbReference type="GO" id="GO:0005737">
    <property type="term" value="C:cytoplasm"/>
    <property type="evidence" value="ECO:0000318"/>
    <property type="project" value="GO_Central"/>
</dbReference>
<evidence type="ECO:0000256" key="4">
    <source>
        <dbReference type="ARBA" id="ARBA00022490"/>
    </source>
</evidence>
<dbReference type="InterPro" id="IPR001217">
    <property type="entry name" value="STAT"/>
</dbReference>
<dbReference type="SMART" id="SM00964">
    <property type="entry name" value="STAT_int"/>
    <property type="match status" value="1"/>
</dbReference>
<dbReference type="SUPFAM" id="SSF49417">
    <property type="entry name" value="p53-like transcription factors"/>
    <property type="match status" value="1"/>
</dbReference>
<keyword evidence="11 13" id="KW-0539">Nucleus</keyword>
<evidence type="ECO:0000313" key="16">
    <source>
        <dbReference type="Proteomes" id="UP000001038"/>
    </source>
</evidence>
<dbReference type="GO" id="GO:0005634">
    <property type="term" value="C:nucleus"/>
    <property type="evidence" value="ECO:0000318"/>
    <property type="project" value="GO_Central"/>
</dbReference>
<evidence type="ECO:0000256" key="10">
    <source>
        <dbReference type="ARBA" id="ARBA00023163"/>
    </source>
</evidence>
<dbReference type="SUPFAM" id="SSF48092">
    <property type="entry name" value="Transcription factor STAT-4 N-domain"/>
    <property type="match status" value="1"/>
</dbReference>
<evidence type="ECO:0000256" key="12">
    <source>
        <dbReference type="PROSITE-ProRule" id="PRU00191"/>
    </source>
</evidence>
<dbReference type="GO" id="GO:0000978">
    <property type="term" value="F:RNA polymerase II cis-regulatory region sequence-specific DNA binding"/>
    <property type="evidence" value="ECO:0000318"/>
    <property type="project" value="GO_Central"/>
</dbReference>
<dbReference type="FunFam" id="2.60.40.630:FF:000003">
    <property type="entry name" value="Signal transducer and transcription activator 6"/>
    <property type="match status" value="1"/>
</dbReference>
<dbReference type="GO" id="GO:0090575">
    <property type="term" value="C:RNA polymerase II transcription regulator complex"/>
    <property type="evidence" value="ECO:0000318"/>
    <property type="project" value="GO_Central"/>
</dbReference>
<dbReference type="GO" id="GO:0042127">
    <property type="term" value="P:regulation of cell population proliferation"/>
    <property type="evidence" value="ECO:0000318"/>
    <property type="project" value="GO_Central"/>
</dbReference>
<dbReference type="InterPro" id="IPR036860">
    <property type="entry name" value="SH2_dom_sf"/>
</dbReference>
<organism evidence="15 16">
    <name type="scientific">Oryzias latipes</name>
    <name type="common">Japanese rice fish</name>
    <name type="synonym">Japanese killifish</name>
    <dbReference type="NCBI Taxonomy" id="8090"/>
    <lineage>
        <taxon>Eukaryota</taxon>
        <taxon>Metazoa</taxon>
        <taxon>Chordata</taxon>
        <taxon>Craniata</taxon>
        <taxon>Vertebrata</taxon>
        <taxon>Euteleostomi</taxon>
        <taxon>Actinopterygii</taxon>
        <taxon>Neopterygii</taxon>
        <taxon>Teleostei</taxon>
        <taxon>Neoteleostei</taxon>
        <taxon>Acanthomorphata</taxon>
        <taxon>Ovalentaria</taxon>
        <taxon>Atherinomorphae</taxon>
        <taxon>Beloniformes</taxon>
        <taxon>Adrianichthyidae</taxon>
        <taxon>Oryziinae</taxon>
        <taxon>Oryzias</taxon>
    </lineage>
</organism>
<dbReference type="FunFam" id="3.30.505.10:FF:000126">
    <property type="entry name" value="Signal transducer and activator of transcription"/>
    <property type="match status" value="1"/>
</dbReference>
<evidence type="ECO:0000256" key="7">
    <source>
        <dbReference type="ARBA" id="ARBA00023015"/>
    </source>
</evidence>
<dbReference type="GO" id="GO:0019221">
    <property type="term" value="P:cytokine-mediated signaling pathway"/>
    <property type="evidence" value="ECO:0000318"/>
    <property type="project" value="GO_Central"/>
</dbReference>
<dbReference type="GO" id="GO:0060397">
    <property type="term" value="P:growth hormone receptor signaling pathway via JAK-STAT"/>
    <property type="evidence" value="ECO:0000318"/>
    <property type="project" value="GO_Central"/>
</dbReference>
<dbReference type="Gene3D" id="1.10.532.10">
    <property type="entry name" value="STAT transcription factor, N-terminal domain"/>
    <property type="match status" value="1"/>
</dbReference>
<dbReference type="GO" id="GO:0006952">
    <property type="term" value="P:defense response"/>
    <property type="evidence" value="ECO:0000318"/>
    <property type="project" value="GO_Central"/>
</dbReference>
<dbReference type="InterPro" id="IPR048988">
    <property type="entry name" value="STAT_linker"/>
</dbReference>
<dbReference type="InterPro" id="IPR012345">
    <property type="entry name" value="STAT_TF_DNA-bd_N"/>
</dbReference>
<keyword evidence="16" id="KW-1185">Reference proteome</keyword>
<protein>
    <recommendedName>
        <fullName evidence="13">Signal transducer and activator of transcription</fullName>
    </recommendedName>
</protein>
<dbReference type="Ensembl" id="ENSORLT00000043608.1">
    <property type="protein sequence ID" value="ENSORLP00000039016.1"/>
    <property type="gene ID" value="ENSORLG00000024001.1"/>
</dbReference>
<dbReference type="Pfam" id="PF21354">
    <property type="entry name" value="STAT_linker"/>
    <property type="match status" value="1"/>
</dbReference>
<dbReference type="InterPro" id="IPR000980">
    <property type="entry name" value="SH2"/>
</dbReference>
<evidence type="ECO:0000256" key="2">
    <source>
        <dbReference type="ARBA" id="ARBA00004496"/>
    </source>
</evidence>
<evidence type="ECO:0000256" key="13">
    <source>
        <dbReference type="RuleBase" id="RU046415"/>
    </source>
</evidence>
<dbReference type="GO" id="GO:0045087">
    <property type="term" value="P:innate immune response"/>
    <property type="evidence" value="ECO:0007669"/>
    <property type="project" value="Ensembl"/>
</dbReference>
<sequence length="723" mass="82901">MAQWAKIAQIIHVLPSDTVHSLYPPNTFPIEARFYAAEWIENQRWEDYSLTRPELENNARELMDQTRREFQNIAHLLNVVERIKLIQVARHMGNYSSNALQFVVLVRDTLRKERELINSADPSNFTFQVQTYNNKDITFLEHKVSELMNLRQATHQHQEELNWERQNLETIEKKIREKGDPEDIKKSVIVKQHIMKLEYDIDQLITRRARCLDSCVSDLQNCQRDYLGSLQEWKYSQHKAVIGFPFDSNLLPLQMWSEQLLGINERLRQEYMLVGTPIPACKLQLETLLHSLIDSSLVVEKQPPQVIKTQSKFSTTVRCLLGEKVMPGKPVVIKAQIVNELQAKNLGNLHSDTVAELINNQSILEKHPGNKTTCATFRNMSVRKIKRADRKGSESVTEEKFAILFSTEITYVGCDTSYQIQMISLPVVITVHGSQDSNALATILWDCAFARPDRVPFAVPDSVSWREMCQTLNCKFTSEVNTQHNLDKFNQHFLAQKIFDKPDFNGDFSEMMVSWAQFNKEVLPGRSFTFWQWFEGVTELSKKHLRPYWSEGLIFGFIGKHHLHMILADRPNGTFLLRFSDSEIGGITIAYVSACETGGQKVQNIQPFSKKDLEIRSLADRIRDINEILYLYPNVGKDEAFGKFYTGPLVPPSDGYLPATLHTKVGSEATAAPPLFPINPVTPIITDPEPILDLPDLDPLYQDFEEFVLSVPPNGATMDMLED</sequence>
<dbReference type="InterPro" id="IPR013801">
    <property type="entry name" value="STAT_TF_DNA-bd"/>
</dbReference>
<evidence type="ECO:0000313" key="15">
    <source>
        <dbReference type="Ensembl" id="ENSORLP00000039016.1"/>
    </source>
</evidence>
<dbReference type="InParanoid" id="A0A3B3I5E0"/>
<dbReference type="GO" id="GO:0043434">
    <property type="term" value="P:response to peptide hormone"/>
    <property type="evidence" value="ECO:0000318"/>
    <property type="project" value="GO_Central"/>
</dbReference>
<dbReference type="Bgee" id="ENSORLG00000024001">
    <property type="expression patterns" value="Expressed in pharyngeal gill and 14 other cell types or tissues"/>
</dbReference>
<dbReference type="GO" id="GO:0001228">
    <property type="term" value="F:DNA-binding transcription activator activity, RNA polymerase II-specific"/>
    <property type="evidence" value="ECO:0007669"/>
    <property type="project" value="UniProtKB-ARBA"/>
</dbReference>
<dbReference type="Gene3D" id="2.60.40.630">
    <property type="entry name" value="STAT transcription factor, DNA-binding domain"/>
    <property type="match status" value="1"/>
</dbReference>
<comment type="similarity">
    <text evidence="3 13">Belongs to the transcription factor STAT family.</text>
</comment>
<dbReference type="GO" id="GO:0006357">
    <property type="term" value="P:regulation of transcription by RNA polymerase II"/>
    <property type="evidence" value="ECO:0000318"/>
    <property type="project" value="GO_Central"/>
</dbReference>
<keyword evidence="8 13" id="KW-0238">DNA-binding</keyword>
<evidence type="ECO:0000256" key="6">
    <source>
        <dbReference type="ARBA" id="ARBA00022999"/>
    </source>
</evidence>
<dbReference type="PROSITE" id="PS50001">
    <property type="entry name" value="SH2"/>
    <property type="match status" value="1"/>
</dbReference>
<dbReference type="Pfam" id="PF01017">
    <property type="entry name" value="STAT_alpha"/>
    <property type="match status" value="1"/>
</dbReference>
<dbReference type="GeneTree" id="ENSGT01080000257420"/>
<keyword evidence="10 13" id="KW-0804">Transcription</keyword>
<reference evidence="15 16" key="1">
    <citation type="journal article" date="2007" name="Nature">
        <title>The medaka draft genome and insights into vertebrate genome evolution.</title>
        <authorList>
            <person name="Kasahara M."/>
            <person name="Naruse K."/>
            <person name="Sasaki S."/>
            <person name="Nakatani Y."/>
            <person name="Qu W."/>
            <person name="Ahsan B."/>
            <person name="Yamada T."/>
            <person name="Nagayasu Y."/>
            <person name="Doi K."/>
            <person name="Kasai Y."/>
            <person name="Jindo T."/>
            <person name="Kobayashi D."/>
            <person name="Shimada A."/>
            <person name="Toyoda A."/>
            <person name="Kuroki Y."/>
            <person name="Fujiyama A."/>
            <person name="Sasaki T."/>
            <person name="Shimizu A."/>
            <person name="Asakawa S."/>
            <person name="Shimizu N."/>
            <person name="Hashimoto S."/>
            <person name="Yang J."/>
            <person name="Lee Y."/>
            <person name="Matsushima K."/>
            <person name="Sugano S."/>
            <person name="Sakaizumi M."/>
            <person name="Narita T."/>
            <person name="Ohishi K."/>
            <person name="Haga S."/>
            <person name="Ohta F."/>
            <person name="Nomoto H."/>
            <person name="Nogata K."/>
            <person name="Morishita T."/>
            <person name="Endo T."/>
            <person name="Shin-I T."/>
            <person name="Takeda H."/>
            <person name="Morishita S."/>
            <person name="Kohara Y."/>
        </authorList>
    </citation>
    <scope>NUCLEOTIDE SEQUENCE [LARGE SCALE GENOMIC DNA]</scope>
    <source>
        <strain evidence="15 16">Hd-rR</strain>
    </source>
</reference>
<dbReference type="Pfam" id="PF02865">
    <property type="entry name" value="STAT_int"/>
    <property type="match status" value="1"/>
</dbReference>
<dbReference type="Pfam" id="PF02864">
    <property type="entry name" value="STAT_bind"/>
    <property type="match status" value="1"/>
</dbReference>
<gene>
    <name evidence="15" type="primary">stat6</name>
</gene>
<dbReference type="Gene3D" id="3.30.505.10">
    <property type="entry name" value="SH2 domain"/>
    <property type="match status" value="1"/>
</dbReference>
<dbReference type="InterPro" id="IPR008967">
    <property type="entry name" value="p53-like_TF_DNA-bd_sf"/>
</dbReference>
<dbReference type="Gene3D" id="1.10.238.10">
    <property type="entry name" value="EF-hand"/>
    <property type="match status" value="1"/>
</dbReference>
<dbReference type="FunFam" id="1.10.238.10:FF:000029">
    <property type="entry name" value="Signal transducer and transcription activator 6"/>
    <property type="match status" value="1"/>
</dbReference>
<dbReference type="Proteomes" id="UP000001038">
    <property type="component" value="Chromosome 7"/>
</dbReference>
<accession>A0A3B3I5E0</accession>
<comment type="subcellular location">
    <subcellularLocation>
        <location evidence="2 13">Cytoplasm</location>
    </subcellularLocation>
    <subcellularLocation>
        <location evidence="1 13">Nucleus</location>
    </subcellularLocation>
</comment>
<evidence type="ECO:0000256" key="3">
    <source>
        <dbReference type="ARBA" id="ARBA00005586"/>
    </source>
</evidence>
<name>A0A3B3I5E0_ORYLA</name>
<dbReference type="Pfam" id="PF00017">
    <property type="entry name" value="SH2"/>
    <property type="match status" value="1"/>
</dbReference>
<evidence type="ECO:0000256" key="9">
    <source>
        <dbReference type="ARBA" id="ARBA00023159"/>
    </source>
</evidence>
<keyword evidence="6 12" id="KW-0727">SH2 domain</keyword>
<evidence type="ECO:0000256" key="1">
    <source>
        <dbReference type="ARBA" id="ARBA00004123"/>
    </source>
</evidence>
<dbReference type="SUPFAM" id="SSF55550">
    <property type="entry name" value="SH2 domain"/>
    <property type="match status" value="1"/>
</dbReference>
<dbReference type="GO" id="GO:0007259">
    <property type="term" value="P:cell surface receptor signaling pathway via JAK-STAT"/>
    <property type="evidence" value="ECO:0000318"/>
    <property type="project" value="GO_Central"/>
</dbReference>
<reference evidence="15" key="2">
    <citation type="submission" date="2025-08" db="UniProtKB">
        <authorList>
            <consortium name="Ensembl"/>
        </authorList>
    </citation>
    <scope>IDENTIFICATION</scope>
    <source>
        <strain evidence="15">Hd-rR</strain>
    </source>
</reference>
<keyword evidence="5 13" id="KW-0597">Phosphoprotein</keyword>
<dbReference type="AlphaFoldDB" id="A0A3B3I5E0"/>
<dbReference type="GO" id="GO:0000981">
    <property type="term" value="F:DNA-binding transcription factor activity, RNA polymerase II-specific"/>
    <property type="evidence" value="ECO:0000318"/>
    <property type="project" value="GO_Central"/>
</dbReference>
<evidence type="ECO:0000256" key="8">
    <source>
        <dbReference type="ARBA" id="ARBA00023125"/>
    </source>
</evidence>
<dbReference type="InterPro" id="IPR036535">
    <property type="entry name" value="STAT_N_sf"/>
</dbReference>
<dbReference type="GO" id="GO:0002432">
    <property type="term" value="P:granuloma formation"/>
    <property type="evidence" value="ECO:0007669"/>
    <property type="project" value="Ensembl"/>
</dbReference>
<feature type="domain" description="SH2" evidence="14">
    <location>
        <begin position="549"/>
        <end position="649"/>
    </location>
</feature>
<evidence type="ECO:0000259" key="14">
    <source>
        <dbReference type="PROSITE" id="PS50001"/>
    </source>
</evidence>
<dbReference type="STRING" id="8090.ENSORLP00000039016"/>
<keyword evidence="7 13" id="KW-0805">Transcription regulation</keyword>
<reference evidence="15" key="3">
    <citation type="submission" date="2025-09" db="UniProtKB">
        <authorList>
            <consortium name="Ensembl"/>
        </authorList>
    </citation>
    <scope>IDENTIFICATION</scope>
    <source>
        <strain evidence="15">Hd-rR</strain>
    </source>
</reference>
<keyword evidence="4 13" id="KW-0963">Cytoplasm</keyword>